<dbReference type="PANTHER" id="PTHR33840:SF1">
    <property type="entry name" value="TLE1 PHOSPHOLIPASE DOMAIN-CONTAINING PROTEIN"/>
    <property type="match status" value="1"/>
</dbReference>
<dbReference type="RefSeq" id="WP_251971566.1">
    <property type="nucleotide sequence ID" value="NZ_AP025730.1"/>
</dbReference>
<proteinExistence type="predicted"/>
<gene>
    <name evidence="3" type="ORF">CATMQ487_02400</name>
</gene>
<keyword evidence="1" id="KW-0812">Transmembrane</keyword>
<feature type="transmembrane region" description="Helical" evidence="1">
    <location>
        <begin position="478"/>
        <end position="501"/>
    </location>
</feature>
<dbReference type="EMBL" id="AP025730">
    <property type="protein sequence ID" value="BDI03270.1"/>
    <property type="molecule type" value="Genomic_DNA"/>
</dbReference>
<feature type="transmembrane region" description="Helical" evidence="1">
    <location>
        <begin position="522"/>
        <end position="545"/>
    </location>
</feature>
<accession>A0ABM7YG23</accession>
<keyword evidence="4" id="KW-1185">Reference proteome</keyword>
<keyword evidence="1" id="KW-1133">Transmembrane helix</keyword>
<keyword evidence="1" id="KW-0472">Membrane</keyword>
<feature type="transmembrane region" description="Helical" evidence="1">
    <location>
        <begin position="557"/>
        <end position="586"/>
    </location>
</feature>
<evidence type="ECO:0000313" key="3">
    <source>
        <dbReference type="EMBL" id="BDI03270.1"/>
    </source>
</evidence>
<feature type="domain" description="T6SS Phospholipase effector Tle1-like catalytic" evidence="2">
    <location>
        <begin position="5"/>
        <end position="275"/>
    </location>
</feature>
<dbReference type="Proteomes" id="UP001057498">
    <property type="component" value="Chromosome"/>
</dbReference>
<dbReference type="PANTHER" id="PTHR33840">
    <property type="match status" value="1"/>
</dbReference>
<protein>
    <recommendedName>
        <fullName evidence="2">T6SS Phospholipase effector Tle1-like catalytic domain-containing protein</fullName>
    </recommendedName>
</protein>
<reference evidence="3" key="1">
    <citation type="submission" date="2022-04" db="EMBL/GenBank/DDBJ databases">
        <title>Whole genome sequence of Sphaerotilus sp. FB-5.</title>
        <authorList>
            <person name="Takeda M."/>
            <person name="Narihara S."/>
            <person name="Akimoto M."/>
            <person name="Akimoto R."/>
            <person name="Nishiyashiki S."/>
            <person name="Murakami T."/>
        </authorList>
    </citation>
    <scope>NUCLEOTIDE SEQUENCE</scope>
    <source>
        <strain evidence="3">FB-5</strain>
    </source>
</reference>
<sequence length="598" mass="65084">MSAPRQLIVCCDGTNNNLTGRLNDTNVTKLCELLDPDGQHQRLYYDPGVGNPGQLPGTTRLDSIKREVQRLTGLAFGQGIFENIAEGYAFLMQHYQEGDQIFLYGFSRGAFTARSIGGLVAQFGLLRPENQALLPSLLHTYFADRRESQRYRDVTAQVSALFCSQDRREVPVWFVGVWDTVASVGFPLLSQQTITARPSIAGKRCHHVRQALALDEHRRAFEPRPYIVEPGHDYAAHGQSIGQAWFSGSHCDVGGGYLHAEAGLANDALRWMLQESVACGLRIDPALLNARGELDDLALGERLAQRSIPASTSAGSTAAAPCRQLHSETYDTPWWALAGLKLRDPTANPDWNRLAEPVQPVEHPSVGQQPLHFAANTVWSRHRAPGPLLWALLGLLVFDLLAGLMLAPRTAALDFSSMAAFTASLREQLTAAWNANLALAQWQLGWIPWSHLSQWPWPAPLEAAATAPVPMRHLGRALLADGLLITSYAYLLARATSWAFARAARLRRAGPAPKRARLLNGLGSAAGIAVAADLAENLVTWLVHLSAGSDDLPGAEYLFGLLMSGASALKWAGLAGCTVLVGWGMVMRVRSEDTRGPL</sequence>
<dbReference type="InterPro" id="IPR018712">
    <property type="entry name" value="Tle1-like_cat"/>
</dbReference>
<organism evidence="3 4">
    <name type="scientific">Sphaerotilus microaerophilus</name>
    <dbReference type="NCBI Taxonomy" id="2914710"/>
    <lineage>
        <taxon>Bacteria</taxon>
        <taxon>Pseudomonadati</taxon>
        <taxon>Pseudomonadota</taxon>
        <taxon>Betaproteobacteria</taxon>
        <taxon>Burkholderiales</taxon>
        <taxon>Sphaerotilaceae</taxon>
        <taxon>Sphaerotilus</taxon>
    </lineage>
</organism>
<evidence type="ECO:0000259" key="2">
    <source>
        <dbReference type="Pfam" id="PF09994"/>
    </source>
</evidence>
<name>A0ABM7YG23_9BURK</name>
<evidence type="ECO:0000256" key="1">
    <source>
        <dbReference type="SAM" id="Phobius"/>
    </source>
</evidence>
<evidence type="ECO:0000313" key="4">
    <source>
        <dbReference type="Proteomes" id="UP001057498"/>
    </source>
</evidence>
<feature type="transmembrane region" description="Helical" evidence="1">
    <location>
        <begin position="388"/>
        <end position="407"/>
    </location>
</feature>
<dbReference type="Pfam" id="PF09994">
    <property type="entry name" value="T6SS_Tle1-like_cat"/>
    <property type="match status" value="1"/>
</dbReference>